<feature type="compositionally biased region" description="Basic and acidic residues" evidence="1">
    <location>
        <begin position="484"/>
        <end position="507"/>
    </location>
</feature>
<feature type="region of interest" description="Disordered" evidence="1">
    <location>
        <begin position="484"/>
        <end position="600"/>
    </location>
</feature>
<dbReference type="EMBL" id="JAWWNJ010000064">
    <property type="protein sequence ID" value="KAK7012711.1"/>
    <property type="molecule type" value="Genomic_DNA"/>
</dbReference>
<evidence type="ECO:0000313" key="2">
    <source>
        <dbReference type="EMBL" id="KAK7012711.1"/>
    </source>
</evidence>
<protein>
    <submittedName>
        <fullName evidence="2">Uncharacterized protein</fullName>
    </submittedName>
</protein>
<feature type="region of interest" description="Disordered" evidence="1">
    <location>
        <begin position="1"/>
        <end position="20"/>
    </location>
</feature>
<accession>A0AAW0AJL1</accession>
<gene>
    <name evidence="2" type="ORF">R3P38DRAFT_3324066</name>
</gene>
<keyword evidence="3" id="KW-1185">Reference proteome</keyword>
<organism evidence="2 3">
    <name type="scientific">Favolaschia claudopus</name>
    <dbReference type="NCBI Taxonomy" id="2862362"/>
    <lineage>
        <taxon>Eukaryota</taxon>
        <taxon>Fungi</taxon>
        <taxon>Dikarya</taxon>
        <taxon>Basidiomycota</taxon>
        <taxon>Agaricomycotina</taxon>
        <taxon>Agaricomycetes</taxon>
        <taxon>Agaricomycetidae</taxon>
        <taxon>Agaricales</taxon>
        <taxon>Marasmiineae</taxon>
        <taxon>Mycenaceae</taxon>
        <taxon>Favolaschia</taxon>
    </lineage>
</organism>
<evidence type="ECO:0000313" key="3">
    <source>
        <dbReference type="Proteomes" id="UP001362999"/>
    </source>
</evidence>
<feature type="compositionally biased region" description="Acidic residues" evidence="1">
    <location>
        <begin position="555"/>
        <end position="584"/>
    </location>
</feature>
<sequence>MSRGSSEGESKTLKEENPRLTMDEMATKLKAWLDEQPGDKMNPLLDIAGLDPSQDTPVELLHTILLGVIKYIWHHMNTNRWSDSDRHLLAIRLQTTDLSGLTVPPLRAGYMMQYRKNLIGKHFKTLMQVLTFHVHEMASPDEFSLIKAAGELGARLWVPEIDDMDQYLADLKVAIANLLDAFDAVEPLRILTKIKLHLLAHIPDDVRRFGPLIRSSTEIYESYNTVFRLCSVLSNHLAPSRDISRKFSSMSRVKHLLSGGYWKDSHSNWINSGEAVKDALQTDIVLQRHLGWVSHKQINPGTITPVALKRKPAFEWAASAAAKQSTLMPPDSVWRAGRSLTTRDGDQVSVGSWVVAKHEGKMIFGRIQELLVGKKHLVNLEQFKIGANRHPVFDWPVLRRPNGTEIVAGAKSFIVLEGSSHDCRQGHCKPAVVGKQRQERQETTQDKSLIRHTDDDHFILNMSGLHNFVKICRTLPHSLTDVRPLHPADRREQFHNRAAEKVRVARDKSRKKTAAKRRETAAAKRKDAEVAASAAQVAEESAQRAENAVTRGEEIPDDTVDSDQPQEDDSENEEGAEEGDDDAEWVPRGTRSRPYKGRRV</sequence>
<dbReference type="PANTHER" id="PTHR31912:SF34">
    <property type="entry name" value="NOTOCHORD-RELATED PROTEIN"/>
    <property type="match status" value="1"/>
</dbReference>
<feature type="compositionally biased region" description="Low complexity" evidence="1">
    <location>
        <begin position="530"/>
        <end position="546"/>
    </location>
</feature>
<dbReference type="Proteomes" id="UP001362999">
    <property type="component" value="Unassembled WGS sequence"/>
</dbReference>
<evidence type="ECO:0000256" key="1">
    <source>
        <dbReference type="SAM" id="MobiDB-lite"/>
    </source>
</evidence>
<feature type="compositionally biased region" description="Basic and acidic residues" evidence="1">
    <location>
        <begin position="516"/>
        <end position="529"/>
    </location>
</feature>
<dbReference type="PANTHER" id="PTHR31912">
    <property type="entry name" value="IP13529P"/>
    <property type="match status" value="1"/>
</dbReference>
<name>A0AAW0AJL1_9AGAR</name>
<feature type="compositionally biased region" description="Basic residues" evidence="1">
    <location>
        <begin position="590"/>
        <end position="600"/>
    </location>
</feature>
<reference evidence="2 3" key="1">
    <citation type="journal article" date="2024" name="J Genomics">
        <title>Draft genome sequencing and assembly of Favolaschia claudopus CIRM-BRFM 2984 isolated from oak limbs.</title>
        <authorList>
            <person name="Navarro D."/>
            <person name="Drula E."/>
            <person name="Chaduli D."/>
            <person name="Cazenave R."/>
            <person name="Ahrendt S."/>
            <person name="Wang J."/>
            <person name="Lipzen A."/>
            <person name="Daum C."/>
            <person name="Barry K."/>
            <person name="Grigoriev I.V."/>
            <person name="Favel A."/>
            <person name="Rosso M.N."/>
            <person name="Martin F."/>
        </authorList>
    </citation>
    <scope>NUCLEOTIDE SEQUENCE [LARGE SCALE GENOMIC DNA]</scope>
    <source>
        <strain evidence="2 3">CIRM-BRFM 2984</strain>
    </source>
</reference>
<comment type="caution">
    <text evidence="2">The sequence shown here is derived from an EMBL/GenBank/DDBJ whole genome shotgun (WGS) entry which is preliminary data.</text>
</comment>
<dbReference type="AlphaFoldDB" id="A0AAW0AJL1"/>
<proteinExistence type="predicted"/>